<name>A0A0C2X8X3_SERVB</name>
<protein>
    <submittedName>
        <fullName evidence="2">Uncharacterized protein</fullName>
    </submittedName>
</protein>
<reference evidence="2 3" key="1">
    <citation type="submission" date="2014-04" db="EMBL/GenBank/DDBJ databases">
        <authorList>
            <consortium name="DOE Joint Genome Institute"/>
            <person name="Kuo A."/>
            <person name="Zuccaro A."/>
            <person name="Kohler A."/>
            <person name="Nagy L.G."/>
            <person name="Floudas D."/>
            <person name="Copeland A."/>
            <person name="Barry K.W."/>
            <person name="Cichocki N."/>
            <person name="Veneault-Fourrey C."/>
            <person name="LaButti K."/>
            <person name="Lindquist E.A."/>
            <person name="Lipzen A."/>
            <person name="Lundell T."/>
            <person name="Morin E."/>
            <person name="Murat C."/>
            <person name="Sun H."/>
            <person name="Tunlid A."/>
            <person name="Henrissat B."/>
            <person name="Grigoriev I.V."/>
            <person name="Hibbett D.S."/>
            <person name="Martin F."/>
            <person name="Nordberg H.P."/>
            <person name="Cantor M.N."/>
            <person name="Hua S.X."/>
        </authorList>
    </citation>
    <scope>NUCLEOTIDE SEQUENCE [LARGE SCALE GENOMIC DNA]</scope>
    <source>
        <strain evidence="2 3">MAFF 305830</strain>
    </source>
</reference>
<organism evidence="2 3">
    <name type="scientific">Serendipita vermifera MAFF 305830</name>
    <dbReference type="NCBI Taxonomy" id="933852"/>
    <lineage>
        <taxon>Eukaryota</taxon>
        <taxon>Fungi</taxon>
        <taxon>Dikarya</taxon>
        <taxon>Basidiomycota</taxon>
        <taxon>Agaricomycotina</taxon>
        <taxon>Agaricomycetes</taxon>
        <taxon>Sebacinales</taxon>
        <taxon>Serendipitaceae</taxon>
        <taxon>Serendipita</taxon>
    </lineage>
</organism>
<accession>A0A0C2X8X3</accession>
<feature type="compositionally biased region" description="Low complexity" evidence="1">
    <location>
        <begin position="441"/>
        <end position="457"/>
    </location>
</feature>
<feature type="region of interest" description="Disordered" evidence="1">
    <location>
        <begin position="83"/>
        <end position="128"/>
    </location>
</feature>
<evidence type="ECO:0000313" key="2">
    <source>
        <dbReference type="EMBL" id="KIM25647.1"/>
    </source>
</evidence>
<evidence type="ECO:0000256" key="1">
    <source>
        <dbReference type="SAM" id="MobiDB-lite"/>
    </source>
</evidence>
<feature type="compositionally biased region" description="Basic and acidic residues" evidence="1">
    <location>
        <begin position="482"/>
        <end position="500"/>
    </location>
</feature>
<evidence type="ECO:0000313" key="3">
    <source>
        <dbReference type="Proteomes" id="UP000054097"/>
    </source>
</evidence>
<dbReference type="EMBL" id="KN824312">
    <property type="protein sequence ID" value="KIM25647.1"/>
    <property type="molecule type" value="Genomic_DNA"/>
</dbReference>
<sequence>MSAPINGRAPTGAPAVPERLSTNRNTFTSSLQYLRMTPKALIPVEHDIHIELLYSGKPDGPLNDMHVLYSNKTSEIHYSGLQNTMSANRANEPDRRTLPLGREPTQHANKEPSNGQTPEGSPSEMDSAAERSKLLVPMIQQLHTDIHEAFSVPLVSVAFLPGDEHQKPKALLLESHSEELPSFTGWLRSTRGHEPAAGFMALLAEYTDYARKLEEKARRSKEAADSCHAGSKNGDLPIWCNGIHYLHDPKGVKTVPLRQMYRQAVYERWLACGWKEKKMPWRRVIGQPEVFMQEDAFPEGIQLKEAEDQSAKTIRKIIEFFIAHQNGSVPWEQGLLFKPAGKFPVQKFEVPISKPAQVEARMSLDIHSATTSLDGVTRGLAPSRSTYPLIVTCDNIDSIPASVPRTHGTSHIAAFTPRPGERGPTEKTATSAESRSLHADPSSSKPAHSPSKPAVSVTAPAENPVRVSSVTSDPVAPKSHKTSGDRKRTAAEAGIDELRPSKHTVIRK</sequence>
<feature type="compositionally biased region" description="Polar residues" evidence="1">
    <location>
        <begin position="111"/>
        <end position="120"/>
    </location>
</feature>
<dbReference type="OrthoDB" id="10349417at2759"/>
<proteinExistence type="predicted"/>
<gene>
    <name evidence="2" type="ORF">M408DRAFT_25977</name>
</gene>
<dbReference type="HOGENOM" id="CLU_041330_0_0_1"/>
<dbReference type="Proteomes" id="UP000054097">
    <property type="component" value="Unassembled WGS sequence"/>
</dbReference>
<feature type="region of interest" description="Disordered" evidence="1">
    <location>
        <begin position="401"/>
        <end position="508"/>
    </location>
</feature>
<reference evidence="3" key="2">
    <citation type="submission" date="2015-01" db="EMBL/GenBank/DDBJ databases">
        <title>Evolutionary Origins and Diversification of the Mycorrhizal Mutualists.</title>
        <authorList>
            <consortium name="DOE Joint Genome Institute"/>
            <consortium name="Mycorrhizal Genomics Consortium"/>
            <person name="Kohler A."/>
            <person name="Kuo A."/>
            <person name="Nagy L.G."/>
            <person name="Floudas D."/>
            <person name="Copeland A."/>
            <person name="Barry K.W."/>
            <person name="Cichocki N."/>
            <person name="Veneault-Fourrey C."/>
            <person name="LaButti K."/>
            <person name="Lindquist E.A."/>
            <person name="Lipzen A."/>
            <person name="Lundell T."/>
            <person name="Morin E."/>
            <person name="Murat C."/>
            <person name="Riley R."/>
            <person name="Ohm R."/>
            <person name="Sun H."/>
            <person name="Tunlid A."/>
            <person name="Henrissat B."/>
            <person name="Grigoriev I.V."/>
            <person name="Hibbett D.S."/>
            <person name="Martin F."/>
        </authorList>
    </citation>
    <scope>NUCLEOTIDE SEQUENCE [LARGE SCALE GENOMIC DNA]</scope>
    <source>
        <strain evidence="3">MAFF 305830</strain>
    </source>
</reference>
<feature type="region of interest" description="Disordered" evidence="1">
    <location>
        <begin position="1"/>
        <end position="23"/>
    </location>
</feature>
<keyword evidence="3" id="KW-1185">Reference proteome</keyword>
<dbReference type="AlphaFoldDB" id="A0A0C2X8X3"/>